<dbReference type="GO" id="GO:0050661">
    <property type="term" value="F:NADP binding"/>
    <property type="evidence" value="ECO:0007669"/>
    <property type="project" value="InterPro"/>
</dbReference>
<dbReference type="PRINTS" id="PR00076">
    <property type="entry name" value="6PGDHDRGNASE"/>
</dbReference>
<evidence type="ECO:0000256" key="7">
    <source>
        <dbReference type="SAM" id="MobiDB-lite"/>
    </source>
</evidence>
<gene>
    <name evidence="9" type="ORF">P168DRAFT_291313</name>
</gene>
<dbReference type="GO" id="GO:0006098">
    <property type="term" value="P:pentose-phosphate shunt"/>
    <property type="evidence" value="ECO:0007669"/>
    <property type="project" value="UniProtKB-UniPathway"/>
</dbReference>
<comment type="caution">
    <text evidence="9">The sequence shown here is derived from an EMBL/GenBank/DDBJ whole genome shotgun (WGS) entry which is preliminary data.</text>
</comment>
<protein>
    <recommendedName>
        <fullName evidence="3">phosphogluconate dehydrogenase (NADP(+)-dependent, decarboxylating)</fullName>
        <ecNumber evidence="3">1.1.1.44</ecNumber>
    </recommendedName>
</protein>
<dbReference type="InterPro" id="IPR008927">
    <property type="entry name" value="6-PGluconate_DH-like_C_sf"/>
</dbReference>
<evidence type="ECO:0000313" key="9">
    <source>
        <dbReference type="EMBL" id="PKY03168.1"/>
    </source>
</evidence>
<accession>A0A2I1CZW7</accession>
<dbReference type="InterPro" id="IPR013328">
    <property type="entry name" value="6PGD_dom2"/>
</dbReference>
<dbReference type="SUPFAM" id="SSF51735">
    <property type="entry name" value="NAD(P)-binding Rossmann-fold domains"/>
    <property type="match status" value="1"/>
</dbReference>
<dbReference type="InterPro" id="IPR006115">
    <property type="entry name" value="6PGDH_NADP-bd"/>
</dbReference>
<name>A0A2I1CZW7_ASPC2</name>
<dbReference type="EC" id="1.1.1.44" evidence="3"/>
<dbReference type="Gene3D" id="1.20.5.320">
    <property type="entry name" value="6-Phosphogluconate Dehydrogenase, domain 3"/>
    <property type="match status" value="1"/>
</dbReference>
<dbReference type="UniPathway" id="UPA00115">
    <property type="reaction ID" value="UER00410"/>
</dbReference>
<dbReference type="Pfam" id="PF03446">
    <property type="entry name" value="NAD_binding_2"/>
    <property type="match status" value="1"/>
</dbReference>
<reference evidence="9" key="1">
    <citation type="submission" date="2016-12" db="EMBL/GenBank/DDBJ databases">
        <title>The genomes of Aspergillus section Nigri reveals drivers in fungal speciation.</title>
        <authorList>
            <consortium name="DOE Joint Genome Institute"/>
            <person name="Vesth T.C."/>
            <person name="Nybo J."/>
            <person name="Theobald S."/>
            <person name="Brandl J."/>
            <person name="Frisvad J.C."/>
            <person name="Nielsen K.F."/>
            <person name="Lyhne E.K."/>
            <person name="Kogle M.E."/>
            <person name="Kuo A."/>
            <person name="Riley R."/>
            <person name="Clum A."/>
            <person name="Nolan M."/>
            <person name="Lipzen A."/>
            <person name="Salamov A."/>
            <person name="Henrissat B."/>
            <person name="Wiebenga A."/>
            <person name="De vries R.P."/>
            <person name="Grigoriev I.V."/>
            <person name="Mortensen U.H."/>
            <person name="Andersen M.R."/>
            <person name="Baker S.E."/>
        </authorList>
    </citation>
    <scope>NUCLEOTIDE SEQUENCE</scope>
    <source>
        <strain evidence="9">IBT 28561</strain>
    </source>
</reference>
<evidence type="ECO:0000256" key="3">
    <source>
        <dbReference type="ARBA" id="ARBA00013011"/>
    </source>
</evidence>
<keyword evidence="4" id="KW-0560">Oxidoreductase</keyword>
<dbReference type="GeneID" id="36544907"/>
<dbReference type="GO" id="GO:0004616">
    <property type="term" value="F:phosphogluconate dehydrogenase (decarboxylating) activity"/>
    <property type="evidence" value="ECO:0007669"/>
    <property type="project" value="UniProtKB-EC"/>
</dbReference>
<evidence type="ECO:0000256" key="1">
    <source>
        <dbReference type="ARBA" id="ARBA00004874"/>
    </source>
</evidence>
<dbReference type="GO" id="GO:0019521">
    <property type="term" value="P:D-gluconate metabolic process"/>
    <property type="evidence" value="ECO:0007669"/>
    <property type="project" value="UniProtKB-KW"/>
</dbReference>
<evidence type="ECO:0000259" key="8">
    <source>
        <dbReference type="SMART" id="SM01350"/>
    </source>
</evidence>
<evidence type="ECO:0000256" key="2">
    <source>
        <dbReference type="ARBA" id="ARBA00008419"/>
    </source>
</evidence>
<dbReference type="SUPFAM" id="SSF48179">
    <property type="entry name" value="6-phosphogluconate dehydrogenase C-terminal domain-like"/>
    <property type="match status" value="1"/>
</dbReference>
<dbReference type="Pfam" id="PF00393">
    <property type="entry name" value="6PGD"/>
    <property type="match status" value="1"/>
</dbReference>
<dbReference type="InterPro" id="IPR036291">
    <property type="entry name" value="NAD(P)-bd_dom_sf"/>
</dbReference>
<dbReference type="InterPro" id="IPR006114">
    <property type="entry name" value="6PGDH_C"/>
</dbReference>
<dbReference type="EMBL" id="MSFM01000008">
    <property type="protein sequence ID" value="PKY03168.1"/>
    <property type="molecule type" value="Genomic_DNA"/>
</dbReference>
<evidence type="ECO:0000313" key="10">
    <source>
        <dbReference type="Proteomes" id="UP000234254"/>
    </source>
</evidence>
<dbReference type="VEuPathDB" id="FungiDB:P168DRAFT_291313"/>
<dbReference type="Proteomes" id="UP000234254">
    <property type="component" value="Unassembled WGS sequence"/>
</dbReference>
<comment type="pathway">
    <text evidence="1">Carbohydrate degradation; pentose phosphate pathway; D-ribulose 5-phosphate from D-glucose 6-phosphate (oxidative stage): step 3/3.</text>
</comment>
<feature type="domain" description="6-phosphogluconate dehydrogenase C-terminal" evidence="8">
    <location>
        <begin position="192"/>
        <end position="512"/>
    </location>
</feature>
<dbReference type="InterPro" id="IPR006183">
    <property type="entry name" value="Pgluconate_DH"/>
</dbReference>
<proteinExistence type="inferred from homology"/>
<dbReference type="PANTHER" id="PTHR11811">
    <property type="entry name" value="6-PHOSPHOGLUCONATE DEHYDROGENASE"/>
    <property type="match status" value="1"/>
</dbReference>
<keyword evidence="5" id="KW-0311">Gluconate utilization</keyword>
<dbReference type="AlphaFoldDB" id="A0A2I1CZW7"/>
<feature type="region of interest" description="Disordered" evidence="7">
    <location>
        <begin position="489"/>
        <end position="514"/>
    </location>
</feature>
<dbReference type="Gene3D" id="3.40.50.720">
    <property type="entry name" value="NAD(P)-binding Rossmann-like Domain"/>
    <property type="match status" value="1"/>
</dbReference>
<dbReference type="FunFam" id="3.40.50.720:FF:000634">
    <property type="entry name" value="6-phosphogluconate dehydrogenase, decarboxylating"/>
    <property type="match status" value="1"/>
</dbReference>
<keyword evidence="10" id="KW-1185">Reference proteome</keyword>
<sequence length="514" mass="56364">MPSQHPFQRIGIVGAGSMGSQMAIAFADLGLKVSIWDCKTSNIDRLVRDLQADKRGDQIRSFEDIHEFVRSLVTGDNKRKLFMFSITHGDPADSVLDMISDDLSEGDIVLDGGNEYYRRTEARQRRCAERGVHWIGMGVSGGYQAARRGPSLSPGGDAETLDLVMPLLQQYAAKDPQSGQPCVTRIGPAGAGHFVKMAHNFIEGGMLSTLAEAWSFMHFGLGLSYDQVADIFGQWNKEGLLRRTYLLDIGEQLLRTRKTPEGDRSGEGAGDSSEYVLDEVLDKVVQDDDNSEGTPHWALMESALRHVATPTNATAHYLRVASGNRKERLAVAEKLRMASPGLVQGVQDTAGFLKTLQAAVYCGFLVSYCEGLELIARASQDEHWDINPAACLQIWRNGCIIQSEYILDLLQDGLSGTTDWTNLKLVNGVAVSLHSHVGALKEIVLQGIRTDQYIPALSAALEYLKYTGGTRLPTQFMQGQMDLFGAHGYNKPGVPGEDPGPTSKGPHHYEWRPA</sequence>
<keyword evidence="6" id="KW-0570">Pentose shunt</keyword>
<dbReference type="SMART" id="SM01350">
    <property type="entry name" value="6PGD"/>
    <property type="match status" value="1"/>
</dbReference>
<dbReference type="RefSeq" id="XP_024691762.1">
    <property type="nucleotide sequence ID" value="XM_024837383.1"/>
</dbReference>
<dbReference type="Gene3D" id="1.10.1040.10">
    <property type="entry name" value="N-(1-d-carboxylethyl)-l-norvaline Dehydrogenase, domain 2"/>
    <property type="match status" value="1"/>
</dbReference>
<evidence type="ECO:0000256" key="5">
    <source>
        <dbReference type="ARBA" id="ARBA00023064"/>
    </source>
</evidence>
<evidence type="ECO:0000256" key="4">
    <source>
        <dbReference type="ARBA" id="ARBA00023002"/>
    </source>
</evidence>
<comment type="similarity">
    <text evidence="2">Belongs to the 6-phosphogluconate dehydrogenase family.</text>
</comment>
<organism evidence="9 10">
    <name type="scientific">Aspergillus campestris (strain IBT 28561)</name>
    <dbReference type="NCBI Taxonomy" id="1392248"/>
    <lineage>
        <taxon>Eukaryota</taxon>
        <taxon>Fungi</taxon>
        <taxon>Dikarya</taxon>
        <taxon>Ascomycota</taxon>
        <taxon>Pezizomycotina</taxon>
        <taxon>Eurotiomycetes</taxon>
        <taxon>Eurotiomycetidae</taxon>
        <taxon>Eurotiales</taxon>
        <taxon>Aspergillaceae</taxon>
        <taxon>Aspergillus</taxon>
        <taxon>Aspergillus subgen. Circumdati</taxon>
    </lineage>
</organism>
<evidence type="ECO:0000256" key="6">
    <source>
        <dbReference type="ARBA" id="ARBA00023126"/>
    </source>
</evidence>
<dbReference type="OrthoDB" id="434986at2759"/>